<reference evidence="4 5" key="1">
    <citation type="journal article" date="2015" name="Nature">
        <title>rRNA introns, odd ribosomes, and small enigmatic genomes across a large radiation of phyla.</title>
        <authorList>
            <person name="Brown C.T."/>
            <person name="Hug L.A."/>
            <person name="Thomas B.C."/>
            <person name="Sharon I."/>
            <person name="Castelle C.J."/>
            <person name="Singh A."/>
            <person name="Wilkins M.J."/>
            <person name="Williams K.H."/>
            <person name="Banfield J.F."/>
        </authorList>
    </citation>
    <scope>NUCLEOTIDE SEQUENCE [LARGE SCALE GENOMIC DNA]</scope>
</reference>
<evidence type="ECO:0000256" key="1">
    <source>
        <dbReference type="SAM" id="MobiDB-lite"/>
    </source>
</evidence>
<gene>
    <name evidence="4" type="ORF">US99_C0026G0008</name>
</gene>
<feature type="domain" description="EfeO-type cupredoxin-like" evidence="3">
    <location>
        <begin position="47"/>
        <end position="141"/>
    </location>
</feature>
<feature type="transmembrane region" description="Helical" evidence="2">
    <location>
        <begin position="6"/>
        <end position="24"/>
    </location>
</feature>
<protein>
    <submittedName>
        <fullName evidence="4">Plastocyanin</fullName>
    </submittedName>
</protein>
<accession>A0A0G0KF98</accession>
<keyword evidence="2" id="KW-0472">Membrane</keyword>
<comment type="caution">
    <text evidence="4">The sequence shown here is derived from an EMBL/GenBank/DDBJ whole genome shotgun (WGS) entry which is preliminary data.</text>
</comment>
<sequence>MMSKNALVIIAVVGVIAIAGIWLLKGSSKTTPTPSYQASPTSQESASPSAQVSQNLVRITSSGFEPQTITVKAGESVIWVNENTVSHQVDSVVHPTHQVYPPLNTVGMLPAGESKSLVFADKGTYKYHDHLNPSLTGSVVVE</sequence>
<evidence type="ECO:0000313" key="5">
    <source>
        <dbReference type="Proteomes" id="UP000034324"/>
    </source>
</evidence>
<dbReference type="AlphaFoldDB" id="A0A0G0KF98"/>
<dbReference type="Pfam" id="PF13473">
    <property type="entry name" value="Cupredoxin_1"/>
    <property type="match status" value="1"/>
</dbReference>
<dbReference type="Gene3D" id="2.60.40.420">
    <property type="entry name" value="Cupredoxins - blue copper proteins"/>
    <property type="match status" value="1"/>
</dbReference>
<proteinExistence type="predicted"/>
<dbReference type="InterPro" id="IPR028096">
    <property type="entry name" value="EfeO_Cupredoxin"/>
</dbReference>
<evidence type="ECO:0000313" key="4">
    <source>
        <dbReference type="EMBL" id="KKQ78293.1"/>
    </source>
</evidence>
<dbReference type="EMBL" id="LBVC01000026">
    <property type="protein sequence ID" value="KKQ78293.1"/>
    <property type="molecule type" value="Genomic_DNA"/>
</dbReference>
<dbReference type="Proteomes" id="UP000034324">
    <property type="component" value="Unassembled WGS sequence"/>
</dbReference>
<dbReference type="SUPFAM" id="SSF49503">
    <property type="entry name" value="Cupredoxins"/>
    <property type="match status" value="1"/>
</dbReference>
<dbReference type="PANTHER" id="PTHR36507">
    <property type="entry name" value="BLL1555 PROTEIN"/>
    <property type="match status" value="1"/>
</dbReference>
<keyword evidence="2" id="KW-1133">Transmembrane helix</keyword>
<dbReference type="PANTHER" id="PTHR36507:SF1">
    <property type="entry name" value="BLL1555 PROTEIN"/>
    <property type="match status" value="1"/>
</dbReference>
<evidence type="ECO:0000256" key="2">
    <source>
        <dbReference type="SAM" id="Phobius"/>
    </source>
</evidence>
<dbReference type="InterPro" id="IPR008972">
    <property type="entry name" value="Cupredoxin"/>
</dbReference>
<organism evidence="4 5">
    <name type="scientific">Candidatus Daviesbacteria bacterium GW2011_GWF2_38_6</name>
    <dbReference type="NCBI Taxonomy" id="1618432"/>
    <lineage>
        <taxon>Bacteria</taxon>
        <taxon>Candidatus Daviesiibacteriota</taxon>
    </lineage>
</organism>
<feature type="region of interest" description="Disordered" evidence="1">
    <location>
        <begin position="32"/>
        <end position="53"/>
    </location>
</feature>
<dbReference type="InterPro" id="IPR052721">
    <property type="entry name" value="ET_Amicyanin"/>
</dbReference>
<evidence type="ECO:0000259" key="3">
    <source>
        <dbReference type="Pfam" id="PF13473"/>
    </source>
</evidence>
<keyword evidence="2" id="KW-0812">Transmembrane</keyword>
<name>A0A0G0KF98_9BACT</name>